<reference evidence="20 21" key="1">
    <citation type="submission" date="2016-10" db="EMBL/GenBank/DDBJ databases">
        <title>Proteomics and genomics reveal pathogen-plant mechanisms compatible with a hemibiotrophic lifestyle of Diplodia corticola.</title>
        <authorList>
            <person name="Fernandes I."/>
            <person name="De Jonge R."/>
            <person name="Van De Peer Y."/>
            <person name="Devreese B."/>
            <person name="Alves A."/>
            <person name="Esteves A.C."/>
        </authorList>
    </citation>
    <scope>NUCLEOTIDE SEQUENCE [LARGE SCALE GENOMIC DNA]</scope>
    <source>
        <strain evidence="20 21">CBS 112549</strain>
    </source>
</reference>
<dbReference type="FunFam" id="3.40.1190.20:FF:000042">
    <property type="entry name" value="Probable thiamine biosynthetic bifunctional enzyme"/>
    <property type="match status" value="1"/>
</dbReference>
<feature type="domain" description="Thiamine phosphate synthase/TenI" evidence="19">
    <location>
        <begin position="9"/>
        <end position="205"/>
    </location>
</feature>
<evidence type="ECO:0000256" key="13">
    <source>
        <dbReference type="ARBA" id="ARBA00047334"/>
    </source>
</evidence>
<keyword evidence="21" id="KW-1185">Reference proteome</keyword>
<comment type="similarity">
    <text evidence="17">In the N-terminal section; belongs to the thiamine-phosphate synthase family.</text>
</comment>
<dbReference type="InterPro" id="IPR036206">
    <property type="entry name" value="ThiamineP_synth_sf"/>
</dbReference>
<dbReference type="CDD" id="cd01170">
    <property type="entry name" value="THZ_kinase"/>
    <property type="match status" value="1"/>
</dbReference>
<dbReference type="NCBIfam" id="NF006830">
    <property type="entry name" value="PRK09355.1"/>
    <property type="match status" value="1"/>
</dbReference>
<dbReference type="CDD" id="cd00564">
    <property type="entry name" value="TMP_TenI"/>
    <property type="match status" value="1"/>
</dbReference>
<proteinExistence type="inferred from homology"/>
<evidence type="ECO:0000259" key="19">
    <source>
        <dbReference type="Pfam" id="PF02581"/>
    </source>
</evidence>
<keyword evidence="10" id="KW-0067">ATP-binding</keyword>
<dbReference type="GO" id="GO:0004417">
    <property type="term" value="F:hydroxyethylthiazole kinase activity"/>
    <property type="evidence" value="ECO:0007669"/>
    <property type="project" value="UniProtKB-EC"/>
</dbReference>
<feature type="compositionally biased region" description="Polar residues" evidence="18">
    <location>
        <begin position="389"/>
        <end position="400"/>
    </location>
</feature>
<dbReference type="HAMAP" id="MF_00097">
    <property type="entry name" value="TMP_synthase"/>
    <property type="match status" value="1"/>
</dbReference>
<evidence type="ECO:0000256" key="4">
    <source>
        <dbReference type="ARBA" id="ARBA00004868"/>
    </source>
</evidence>
<dbReference type="GO" id="GO:0005737">
    <property type="term" value="C:cytoplasm"/>
    <property type="evidence" value="ECO:0007669"/>
    <property type="project" value="TreeGrafter"/>
</dbReference>
<dbReference type="STRING" id="236234.A0A1J9R6B0"/>
<evidence type="ECO:0000256" key="7">
    <source>
        <dbReference type="ARBA" id="ARBA00022723"/>
    </source>
</evidence>
<dbReference type="GO" id="GO:0005524">
    <property type="term" value="F:ATP binding"/>
    <property type="evidence" value="ECO:0007669"/>
    <property type="project" value="UniProtKB-KW"/>
</dbReference>
<comment type="catalytic activity">
    <reaction evidence="15">
        <text>2-[(2R,5Z)-2-carboxy-4-methylthiazol-5(2H)-ylidene]ethyl phosphate + 4-amino-2-methyl-5-(diphosphooxymethyl)pyrimidine + 2 H(+) = thiamine phosphate + CO2 + diphosphate</text>
        <dbReference type="Rhea" id="RHEA:47844"/>
        <dbReference type="ChEBI" id="CHEBI:15378"/>
        <dbReference type="ChEBI" id="CHEBI:16526"/>
        <dbReference type="ChEBI" id="CHEBI:33019"/>
        <dbReference type="ChEBI" id="CHEBI:37575"/>
        <dbReference type="ChEBI" id="CHEBI:57841"/>
        <dbReference type="ChEBI" id="CHEBI:62899"/>
        <dbReference type="EC" id="2.5.1.3"/>
    </reaction>
</comment>
<dbReference type="RefSeq" id="XP_020132396.1">
    <property type="nucleotide sequence ID" value="XM_020270962.1"/>
</dbReference>
<dbReference type="EMBL" id="MNUE01000013">
    <property type="protein sequence ID" value="OJD36136.1"/>
    <property type="molecule type" value="Genomic_DNA"/>
</dbReference>
<evidence type="ECO:0000256" key="8">
    <source>
        <dbReference type="ARBA" id="ARBA00022741"/>
    </source>
</evidence>
<evidence type="ECO:0000256" key="11">
    <source>
        <dbReference type="ARBA" id="ARBA00022842"/>
    </source>
</evidence>
<dbReference type="NCBIfam" id="TIGR00693">
    <property type="entry name" value="thiE"/>
    <property type="match status" value="1"/>
</dbReference>
<dbReference type="OrthoDB" id="4994at2759"/>
<feature type="region of interest" description="Disordered" evidence="18">
    <location>
        <begin position="376"/>
        <end position="403"/>
    </location>
</feature>
<sequence length="536" mass="56860">MKDQADYSLYLVTDNTPAILRDRDLVSVVRAAVEGGVTIVQLRDKTSDTASLVRIAKELHEVTSEYNVPLLVNDRVDVALAAGVEGVHIGQDDMDLTTARRLLGDNAIIGVTASSVEEAVRAAKDGADYLGLGTIFATPTKENTKSIIGTAGLHDILHALGEQDDIANIKTVCIGGLNVSNCQRVILQSTSQFKAVDGIAVVSALIAADDPKDAAENFRKLVRSPAPFDTQQRPLYHGTHEEIQERVPPVVEALAKANPLCHNMTNLVVQNFAANVALCIGASPIMSNNGLEAPDLASLGGALVINMGTVTPEGLQNYHAALRAYNAAGGPVVLDPVGAGATAQRRAAVKSLLAAGYFDVIKGNENEITTVYHTSTNSHPHEQQQQQQRGVDSNPSSTTPLEDKARLVQRLARREKNLVLMTGAVDVLSDGGTTFLVRNGHSYLGAITGSGCTLGTAIAAFLAAAPGEKLVAALAALLTYEIAAERAAAREDVRGPGTFVPAFLDELYAIREETKEGETAWLEAARVERVELEEID</sequence>
<comment type="caution">
    <text evidence="20">The sequence shown here is derived from an EMBL/GenBank/DDBJ whole genome shotgun (WGS) entry which is preliminary data.</text>
</comment>
<dbReference type="InterPro" id="IPR034291">
    <property type="entry name" value="TMP_synthase"/>
</dbReference>
<dbReference type="PRINTS" id="PR01099">
    <property type="entry name" value="HYETHTZKNASE"/>
</dbReference>
<evidence type="ECO:0000256" key="1">
    <source>
        <dbReference type="ARBA" id="ARBA00001771"/>
    </source>
</evidence>
<comment type="function">
    <text evidence="3">Condenses 4-methyl-5-(beta-hydroxyethyl)thiazole monophosphate (THZ-P) and 2-methyl-4-amino-5-hydroxymethyl pyrimidine pyrophosphate (HMP-PP) to form thiamine monophosphate (TMP).</text>
</comment>
<dbReference type="PANTHER" id="PTHR20857:SF23">
    <property type="entry name" value="THIAMINE BIOSYNTHETIC BIFUNCTIONAL ENZYME"/>
    <property type="match status" value="1"/>
</dbReference>
<dbReference type="GO" id="GO:0009228">
    <property type="term" value="P:thiamine biosynthetic process"/>
    <property type="evidence" value="ECO:0007669"/>
    <property type="project" value="UniProtKB-KW"/>
</dbReference>
<evidence type="ECO:0000256" key="12">
    <source>
        <dbReference type="ARBA" id="ARBA00022977"/>
    </source>
</evidence>
<evidence type="ECO:0000256" key="6">
    <source>
        <dbReference type="ARBA" id="ARBA00022679"/>
    </source>
</evidence>
<dbReference type="PANTHER" id="PTHR20857">
    <property type="entry name" value="THIAMINE-PHOSPHATE PYROPHOSPHORYLASE"/>
    <property type="match status" value="1"/>
</dbReference>
<evidence type="ECO:0000256" key="15">
    <source>
        <dbReference type="ARBA" id="ARBA00047883"/>
    </source>
</evidence>
<accession>A0A1J9R6B0</accession>
<gene>
    <name evidence="20" type="ORF">BKCO1_1300077</name>
</gene>
<dbReference type="InterPro" id="IPR022998">
    <property type="entry name" value="ThiamineP_synth_TenI"/>
</dbReference>
<comment type="catalytic activity">
    <reaction evidence="14">
        <text>2-(2-carboxy-4-methylthiazol-5-yl)ethyl phosphate + 4-amino-2-methyl-5-(diphosphooxymethyl)pyrimidine + 2 H(+) = thiamine phosphate + CO2 + diphosphate</text>
        <dbReference type="Rhea" id="RHEA:47848"/>
        <dbReference type="ChEBI" id="CHEBI:15378"/>
        <dbReference type="ChEBI" id="CHEBI:16526"/>
        <dbReference type="ChEBI" id="CHEBI:33019"/>
        <dbReference type="ChEBI" id="CHEBI:37575"/>
        <dbReference type="ChEBI" id="CHEBI:57841"/>
        <dbReference type="ChEBI" id="CHEBI:62890"/>
        <dbReference type="EC" id="2.5.1.3"/>
    </reaction>
</comment>
<dbReference type="InterPro" id="IPR000417">
    <property type="entry name" value="Hyethyz_kinase"/>
</dbReference>
<evidence type="ECO:0000256" key="10">
    <source>
        <dbReference type="ARBA" id="ARBA00022840"/>
    </source>
</evidence>
<dbReference type="Pfam" id="PF02110">
    <property type="entry name" value="HK"/>
    <property type="match status" value="1"/>
</dbReference>
<keyword evidence="7" id="KW-0479">Metal-binding</keyword>
<evidence type="ECO:0000256" key="17">
    <source>
        <dbReference type="ARBA" id="ARBA00061283"/>
    </source>
</evidence>
<dbReference type="HAMAP" id="MF_00228">
    <property type="entry name" value="Thz_kinase"/>
    <property type="match status" value="1"/>
</dbReference>
<dbReference type="SUPFAM" id="SSF53613">
    <property type="entry name" value="Ribokinase-like"/>
    <property type="match status" value="1"/>
</dbReference>
<keyword evidence="6" id="KW-0808">Transferase</keyword>
<evidence type="ECO:0000256" key="14">
    <source>
        <dbReference type="ARBA" id="ARBA00047851"/>
    </source>
</evidence>
<comment type="catalytic activity">
    <reaction evidence="1">
        <text>5-(2-hydroxyethyl)-4-methylthiazole + ATP = 4-methyl-5-(2-phosphooxyethyl)-thiazole + ADP + H(+)</text>
        <dbReference type="Rhea" id="RHEA:24212"/>
        <dbReference type="ChEBI" id="CHEBI:15378"/>
        <dbReference type="ChEBI" id="CHEBI:17957"/>
        <dbReference type="ChEBI" id="CHEBI:30616"/>
        <dbReference type="ChEBI" id="CHEBI:58296"/>
        <dbReference type="ChEBI" id="CHEBI:456216"/>
        <dbReference type="EC" id="2.7.1.50"/>
    </reaction>
</comment>
<organism evidence="20 21">
    <name type="scientific">Diplodia corticola</name>
    <dbReference type="NCBI Taxonomy" id="236234"/>
    <lineage>
        <taxon>Eukaryota</taxon>
        <taxon>Fungi</taxon>
        <taxon>Dikarya</taxon>
        <taxon>Ascomycota</taxon>
        <taxon>Pezizomycotina</taxon>
        <taxon>Dothideomycetes</taxon>
        <taxon>Dothideomycetes incertae sedis</taxon>
        <taxon>Botryosphaeriales</taxon>
        <taxon>Botryosphaeriaceae</taxon>
        <taxon>Diplodia</taxon>
    </lineage>
</organism>
<keyword evidence="9 20" id="KW-0418">Kinase</keyword>
<evidence type="ECO:0000256" key="2">
    <source>
        <dbReference type="ARBA" id="ARBA00001946"/>
    </source>
</evidence>
<keyword evidence="11" id="KW-0460">Magnesium</keyword>
<name>A0A1J9R6B0_9PEZI</name>
<evidence type="ECO:0000256" key="3">
    <source>
        <dbReference type="ARBA" id="ARBA00003814"/>
    </source>
</evidence>
<evidence type="ECO:0000313" key="20">
    <source>
        <dbReference type="EMBL" id="OJD36136.1"/>
    </source>
</evidence>
<dbReference type="GeneID" id="31011221"/>
<dbReference type="Gene3D" id="3.20.20.70">
    <property type="entry name" value="Aldolase class I"/>
    <property type="match status" value="1"/>
</dbReference>
<comment type="pathway">
    <text evidence="5">Cofactor biosynthesis; thiamine diphosphate biosynthesis; thiamine phosphate from 4-amino-2-methyl-5-diphosphomethylpyrimidine and 4-methyl-5-(2-phosphoethyl)-thiazole: step 1/1.</text>
</comment>
<keyword evidence="12" id="KW-0784">Thiamine biosynthesis</keyword>
<comment type="pathway">
    <text evidence="4">Cofactor biosynthesis; thiamine diphosphate biosynthesis; 4-methyl-5-(2-phosphoethyl)-thiazole from 5-(2-hydroxyethyl)-4-methylthiazole: step 1/1.</text>
</comment>
<dbReference type="GO" id="GO:0009229">
    <property type="term" value="P:thiamine diphosphate biosynthetic process"/>
    <property type="evidence" value="ECO:0007669"/>
    <property type="project" value="UniProtKB-UniPathway"/>
</dbReference>
<dbReference type="FunFam" id="3.20.20.70:FF:000104">
    <property type="entry name" value="Thiamine biosynthetic bifunctional enzyme"/>
    <property type="match status" value="1"/>
</dbReference>
<dbReference type="InterPro" id="IPR013785">
    <property type="entry name" value="Aldolase_TIM"/>
</dbReference>
<evidence type="ECO:0000256" key="5">
    <source>
        <dbReference type="ARBA" id="ARBA00005165"/>
    </source>
</evidence>
<dbReference type="InterPro" id="IPR029056">
    <property type="entry name" value="Ribokinase-like"/>
</dbReference>
<dbReference type="SUPFAM" id="SSF51391">
    <property type="entry name" value="Thiamin phosphate synthase"/>
    <property type="match status" value="1"/>
</dbReference>
<dbReference type="Gene3D" id="3.40.1190.20">
    <property type="match status" value="1"/>
</dbReference>
<evidence type="ECO:0000256" key="16">
    <source>
        <dbReference type="ARBA" id="ARBA00061146"/>
    </source>
</evidence>
<protein>
    <submittedName>
        <fullName evidence="20">Hydroxyethylthiazole kinase</fullName>
    </submittedName>
</protein>
<dbReference type="UniPathway" id="UPA00060">
    <property type="reaction ID" value="UER00139"/>
</dbReference>
<dbReference type="AlphaFoldDB" id="A0A1J9R6B0"/>
<comment type="similarity">
    <text evidence="16">In the C-terminal section; belongs to the Thz kinase family.</text>
</comment>
<evidence type="ECO:0000256" key="18">
    <source>
        <dbReference type="SAM" id="MobiDB-lite"/>
    </source>
</evidence>
<evidence type="ECO:0000313" key="21">
    <source>
        <dbReference type="Proteomes" id="UP000183809"/>
    </source>
</evidence>
<comment type="catalytic activity">
    <reaction evidence="13">
        <text>4-methyl-5-(2-phosphooxyethyl)-thiazole + 4-amino-2-methyl-5-(diphosphooxymethyl)pyrimidine + H(+) = thiamine phosphate + diphosphate</text>
        <dbReference type="Rhea" id="RHEA:22328"/>
        <dbReference type="ChEBI" id="CHEBI:15378"/>
        <dbReference type="ChEBI" id="CHEBI:33019"/>
        <dbReference type="ChEBI" id="CHEBI:37575"/>
        <dbReference type="ChEBI" id="CHEBI:57841"/>
        <dbReference type="ChEBI" id="CHEBI:58296"/>
        <dbReference type="EC" id="2.5.1.3"/>
    </reaction>
</comment>
<keyword evidence="8" id="KW-0547">Nucleotide-binding</keyword>
<evidence type="ECO:0000256" key="9">
    <source>
        <dbReference type="ARBA" id="ARBA00022777"/>
    </source>
</evidence>
<dbReference type="GO" id="GO:0000287">
    <property type="term" value="F:magnesium ion binding"/>
    <property type="evidence" value="ECO:0007669"/>
    <property type="project" value="InterPro"/>
</dbReference>
<dbReference type="Proteomes" id="UP000183809">
    <property type="component" value="Unassembled WGS sequence"/>
</dbReference>
<comment type="cofactor">
    <cofactor evidence="2">
        <name>Mg(2+)</name>
        <dbReference type="ChEBI" id="CHEBI:18420"/>
    </cofactor>
</comment>
<dbReference type="GO" id="GO:0004789">
    <property type="term" value="F:thiamine-phosphate diphosphorylase activity"/>
    <property type="evidence" value="ECO:0007669"/>
    <property type="project" value="UniProtKB-EC"/>
</dbReference>
<dbReference type="Pfam" id="PF02581">
    <property type="entry name" value="TMP-TENI"/>
    <property type="match status" value="1"/>
</dbReference>